<reference evidence="1 2" key="1">
    <citation type="submission" date="2018-08" db="EMBL/GenBank/DDBJ databases">
        <title>Murine metabolic-syndrome-specific gut microbial biobank.</title>
        <authorList>
            <person name="Liu C."/>
        </authorList>
    </citation>
    <scope>NUCLEOTIDE SEQUENCE [LARGE SCALE GENOMIC DNA]</scope>
    <source>
        <strain evidence="1 2">28</strain>
    </source>
</reference>
<dbReference type="Proteomes" id="UP000446866">
    <property type="component" value="Unassembled WGS sequence"/>
</dbReference>
<protein>
    <submittedName>
        <fullName evidence="1">Uncharacterized protein</fullName>
    </submittedName>
</protein>
<dbReference type="RefSeq" id="WP_160202725.1">
    <property type="nucleotide sequence ID" value="NZ_QXWK01000024.1"/>
</dbReference>
<sequence length="66" mass="7871">MSSRVENALEEYRVKYFNRIGKFNLSMEDCLELRSRNDEFDILNDSFEVGFVIGIRYANKMRKALK</sequence>
<name>A0A845QKP7_9FIRM</name>
<evidence type="ECO:0000313" key="2">
    <source>
        <dbReference type="Proteomes" id="UP000446866"/>
    </source>
</evidence>
<proteinExistence type="predicted"/>
<dbReference type="AlphaFoldDB" id="A0A845QKP7"/>
<dbReference type="EMBL" id="QXWK01000024">
    <property type="protein sequence ID" value="NBH62439.1"/>
    <property type="molecule type" value="Genomic_DNA"/>
</dbReference>
<accession>A0A845QKP7</accession>
<gene>
    <name evidence="1" type="ORF">D0435_12340</name>
</gene>
<organism evidence="1 2">
    <name type="scientific">Anaerotruncus colihominis</name>
    <dbReference type="NCBI Taxonomy" id="169435"/>
    <lineage>
        <taxon>Bacteria</taxon>
        <taxon>Bacillati</taxon>
        <taxon>Bacillota</taxon>
        <taxon>Clostridia</taxon>
        <taxon>Eubacteriales</taxon>
        <taxon>Oscillospiraceae</taxon>
        <taxon>Anaerotruncus</taxon>
    </lineage>
</organism>
<keyword evidence="2" id="KW-1185">Reference proteome</keyword>
<evidence type="ECO:0000313" key="1">
    <source>
        <dbReference type="EMBL" id="NBH62439.1"/>
    </source>
</evidence>
<comment type="caution">
    <text evidence="1">The sequence shown here is derived from an EMBL/GenBank/DDBJ whole genome shotgun (WGS) entry which is preliminary data.</text>
</comment>